<sequence>MNQHYPNLLSKIDEMADGDQDFKSQLTRAIKSGMEELKQKYEEGMIQSNEMIIQQVRHKVKPTLMLFGFDDLIEFLNEGKVILESEGFGPSFNAHAKQVSGQLEKAIAQLHSLE</sequence>
<organism evidence="1 2">
    <name type="scientific">Algoriphagus namhaensis</name>
    <dbReference type="NCBI Taxonomy" id="915353"/>
    <lineage>
        <taxon>Bacteria</taxon>
        <taxon>Pseudomonadati</taxon>
        <taxon>Bacteroidota</taxon>
        <taxon>Cytophagia</taxon>
        <taxon>Cytophagales</taxon>
        <taxon>Cyclobacteriaceae</taxon>
        <taxon>Algoriphagus</taxon>
    </lineage>
</organism>
<dbReference type="EMBL" id="JBHRZS010000007">
    <property type="protein sequence ID" value="MFC3881251.1"/>
    <property type="molecule type" value="Genomic_DNA"/>
</dbReference>
<gene>
    <name evidence="1" type="ORF">ACFOSV_13750</name>
</gene>
<comment type="caution">
    <text evidence="1">The sequence shown here is derived from an EMBL/GenBank/DDBJ whole genome shotgun (WGS) entry which is preliminary data.</text>
</comment>
<dbReference type="InterPro" id="IPR036641">
    <property type="entry name" value="HPT_dom_sf"/>
</dbReference>
<evidence type="ECO:0000313" key="2">
    <source>
        <dbReference type="Proteomes" id="UP001595805"/>
    </source>
</evidence>
<proteinExistence type="predicted"/>
<accession>A0ABV8AWF4</accession>
<name>A0ABV8AWF4_9BACT</name>
<reference evidence="2" key="1">
    <citation type="journal article" date="2019" name="Int. J. Syst. Evol. Microbiol.">
        <title>The Global Catalogue of Microorganisms (GCM) 10K type strain sequencing project: providing services to taxonomists for standard genome sequencing and annotation.</title>
        <authorList>
            <consortium name="The Broad Institute Genomics Platform"/>
            <consortium name="The Broad Institute Genome Sequencing Center for Infectious Disease"/>
            <person name="Wu L."/>
            <person name="Ma J."/>
        </authorList>
    </citation>
    <scope>NUCLEOTIDE SEQUENCE [LARGE SCALE GENOMIC DNA]</scope>
    <source>
        <strain evidence="2">CCUG 60523</strain>
    </source>
</reference>
<dbReference type="SUPFAM" id="SSF47226">
    <property type="entry name" value="Histidine-containing phosphotransfer domain, HPT domain"/>
    <property type="match status" value="1"/>
</dbReference>
<evidence type="ECO:0000313" key="1">
    <source>
        <dbReference type="EMBL" id="MFC3881251.1"/>
    </source>
</evidence>
<evidence type="ECO:0008006" key="3">
    <source>
        <dbReference type="Google" id="ProtNLM"/>
    </source>
</evidence>
<keyword evidence="2" id="KW-1185">Reference proteome</keyword>
<protein>
    <recommendedName>
        <fullName evidence="3">HPt domain-containing protein</fullName>
    </recommendedName>
</protein>
<dbReference type="RefSeq" id="WP_377906590.1">
    <property type="nucleotide sequence ID" value="NZ_JBHRZS010000007.1"/>
</dbReference>
<dbReference type="Proteomes" id="UP001595805">
    <property type="component" value="Unassembled WGS sequence"/>
</dbReference>